<protein>
    <submittedName>
        <fullName evidence="1">Uncharacterized protein</fullName>
    </submittedName>
</protein>
<comment type="caution">
    <text evidence="1">The sequence shown here is derived from an EMBL/GenBank/DDBJ whole genome shotgun (WGS) entry which is preliminary data.</text>
</comment>
<dbReference type="InterPro" id="IPR003870">
    <property type="entry name" value="DUF222"/>
</dbReference>
<evidence type="ECO:0000313" key="1">
    <source>
        <dbReference type="EMBL" id="OCL34636.1"/>
    </source>
</evidence>
<dbReference type="AlphaFoldDB" id="A0A1C0AMU5"/>
<evidence type="ECO:0000313" key="2">
    <source>
        <dbReference type="Proteomes" id="UP000093501"/>
    </source>
</evidence>
<dbReference type="EMBL" id="MBQD01000020">
    <property type="protein sequence ID" value="OCL34636.1"/>
    <property type="molecule type" value="Genomic_DNA"/>
</dbReference>
<proteinExistence type="predicted"/>
<accession>A0A1C0AMU5</accession>
<reference evidence="2" key="1">
    <citation type="submission" date="2016-07" db="EMBL/GenBank/DDBJ databases">
        <authorList>
            <person name="Florea S."/>
            <person name="Webb J.S."/>
            <person name="Jaromczyk J."/>
            <person name="Schardl C.L."/>
        </authorList>
    </citation>
    <scope>NUCLEOTIDE SEQUENCE [LARGE SCALE GENOMIC DNA]</scope>
    <source>
        <strain evidence="2">IPBSL-7</strain>
    </source>
</reference>
<dbReference type="Proteomes" id="UP000093501">
    <property type="component" value="Unassembled WGS sequence"/>
</dbReference>
<gene>
    <name evidence="1" type="ORF">BCR15_02785</name>
</gene>
<dbReference type="RefSeq" id="WP_068751318.1">
    <property type="nucleotide sequence ID" value="NZ_LR214441.1"/>
</dbReference>
<dbReference type="Pfam" id="PF02720">
    <property type="entry name" value="DUF222"/>
    <property type="match status" value="1"/>
</dbReference>
<organism evidence="1 2">
    <name type="scientific">Tessaracoccus lapidicaptus</name>
    <dbReference type="NCBI Taxonomy" id="1427523"/>
    <lineage>
        <taxon>Bacteria</taxon>
        <taxon>Bacillati</taxon>
        <taxon>Actinomycetota</taxon>
        <taxon>Actinomycetes</taxon>
        <taxon>Propionibacteriales</taxon>
        <taxon>Propionibacteriaceae</taxon>
        <taxon>Tessaracoccus</taxon>
    </lineage>
</organism>
<name>A0A1C0AMU5_9ACTN</name>
<sequence>MDHSPPEPTTLAALDHAHRHLVAAETAEIIALAHLIDTYHVDMNDIAVGLEDTMTPGADGTPAVAEFLALEIAPLLGVSPGAAVGRLGDVLNVRHRLPTLWAAVLAGRIRWWQAVDVARRSVHLSAEAALTLDRRLAHAMALMPWQRTLRLLPGWIIAADPANAIAREASARTSRHVTLGEIEDGHVDMWGRLTPDDAAAFDHALSSIARNLPATADVDQRTGWNQRRAAAVGILARGAFGQESLPSHQLVVHITADSVPGVEAAQETYLADGTATGTARVEGWGAMHISGLRELLADSRVTVRPVLDANEIQPVDQHDPPDLMRLALTLRNPVDVFPYGSRVARACDLDHTVPYRTDRGPGQTSMENLGPTARYPHRARTHGGWHVCQPQPGTYHWRSPAGYEYLVTALGTIRLTAPPELAA</sequence>
<keyword evidence="2" id="KW-1185">Reference proteome</keyword>